<keyword evidence="2 9" id="KW-0732">Signal</keyword>
<dbReference type="AlphaFoldDB" id="A0A813H8U3"/>
<evidence type="ECO:0000313" key="12">
    <source>
        <dbReference type="Proteomes" id="UP000654075"/>
    </source>
</evidence>
<dbReference type="EMBL" id="CAJNNV010031042">
    <property type="protein sequence ID" value="CAE8634503.1"/>
    <property type="molecule type" value="Genomic_DNA"/>
</dbReference>
<protein>
    <recommendedName>
        <fullName evidence="10">Thioredoxin domain-containing protein</fullName>
    </recommendedName>
</protein>
<feature type="region of interest" description="Disordered" evidence="8">
    <location>
        <begin position="24"/>
        <end position="47"/>
    </location>
</feature>
<dbReference type="Gene3D" id="3.40.30.10">
    <property type="entry name" value="Glutaredoxin"/>
    <property type="match status" value="2"/>
</dbReference>
<comment type="caution">
    <text evidence="11">The sequence shown here is derived from an EMBL/GenBank/DDBJ whole genome shotgun (WGS) entry which is preliminary data.</text>
</comment>
<dbReference type="Proteomes" id="UP000654075">
    <property type="component" value="Unassembled WGS sequence"/>
</dbReference>
<dbReference type="Pfam" id="PF00085">
    <property type="entry name" value="Thioredoxin"/>
    <property type="match status" value="2"/>
</dbReference>
<dbReference type="GO" id="GO:0034976">
    <property type="term" value="P:response to endoplasmic reticulum stress"/>
    <property type="evidence" value="ECO:0007669"/>
    <property type="project" value="TreeGrafter"/>
</dbReference>
<evidence type="ECO:0000256" key="5">
    <source>
        <dbReference type="ARBA" id="ARBA00023235"/>
    </source>
</evidence>
<name>A0A813H8U3_POLGL</name>
<dbReference type="InterPro" id="IPR017937">
    <property type="entry name" value="Thioredoxin_CS"/>
</dbReference>
<dbReference type="InterPro" id="IPR005788">
    <property type="entry name" value="PDI_thioredoxin-like_dom"/>
</dbReference>
<sequence length="555" mass="61515">MSLSGRLLLLLCAGVALAGLTLGEDAEKVEEPEEDADEDQDEDEDDNEAVVVLSDSNFHEFVKKHDRVLAEFYAPWCGHCKSLEPEYEKAAQDLLFEGLATKFVKVDATVNTKLATEFEVKSYPTLKYFAMGSEPVEYDGGRDAKGLAGWARKRELPTVTELDEAGVEGFLKKHSGDFAFVAFVKRDSVRAKAFFKAAESIVSYDVSTLRFAAVWLPKSADAKKAAKLWAQRPDWGADSQDYVPARLDYTGSWSEDAIGKWAKQSTYAAVGSKFDAKKYAAAVVEELGSDGTVVVLLDNKEAQAPKIAPGLARLSAAESKWRFTTAAVSELSEADLAVLGARRDQKLMISVLHKGKKYTTQKYLDADQDLEKSVEKSAVELLGDVKSKKAKPHYKSAAAPKEEFEDGVRVLTGNTFEQYVLNSKKDVFVEFYAPWCGHCKSLVAEWRQLAQAIEKKGFAKKGVIVAKMDSTENECEETVEGYPKLVFYPAVRAEKKFKQKLVFQGKREFEPLFDFLLENAVNLAGEEADEAGFSKKPASLLDREKKAKSKKKAEL</sequence>
<keyword evidence="4" id="KW-1015">Disulfide bond</keyword>
<evidence type="ECO:0000256" key="4">
    <source>
        <dbReference type="ARBA" id="ARBA00023157"/>
    </source>
</evidence>
<dbReference type="PROSITE" id="PS51352">
    <property type="entry name" value="THIOREDOXIN_2"/>
    <property type="match status" value="2"/>
</dbReference>
<feature type="chain" id="PRO_5032407333" description="Thioredoxin domain-containing protein" evidence="9">
    <location>
        <begin position="24"/>
        <end position="555"/>
    </location>
</feature>
<keyword evidence="6" id="KW-0676">Redox-active center</keyword>
<dbReference type="GO" id="GO:0006457">
    <property type="term" value="P:protein folding"/>
    <property type="evidence" value="ECO:0007669"/>
    <property type="project" value="TreeGrafter"/>
</dbReference>
<evidence type="ECO:0000256" key="8">
    <source>
        <dbReference type="SAM" id="MobiDB-lite"/>
    </source>
</evidence>
<feature type="signal peptide" evidence="9">
    <location>
        <begin position="1"/>
        <end position="23"/>
    </location>
</feature>
<comment type="similarity">
    <text evidence="1 7">Belongs to the protein disulfide isomerase family.</text>
</comment>
<organism evidence="11 12">
    <name type="scientific">Polarella glacialis</name>
    <name type="common">Dinoflagellate</name>
    <dbReference type="NCBI Taxonomy" id="89957"/>
    <lineage>
        <taxon>Eukaryota</taxon>
        <taxon>Sar</taxon>
        <taxon>Alveolata</taxon>
        <taxon>Dinophyceae</taxon>
        <taxon>Suessiales</taxon>
        <taxon>Suessiaceae</taxon>
        <taxon>Polarella</taxon>
    </lineage>
</organism>
<dbReference type="SUPFAM" id="SSF52833">
    <property type="entry name" value="Thioredoxin-like"/>
    <property type="match status" value="2"/>
</dbReference>
<keyword evidence="3" id="KW-0677">Repeat</keyword>
<gene>
    <name evidence="11" type="ORF">PGLA1383_LOCUS50151</name>
</gene>
<dbReference type="GO" id="GO:0005783">
    <property type="term" value="C:endoplasmic reticulum"/>
    <property type="evidence" value="ECO:0007669"/>
    <property type="project" value="TreeGrafter"/>
</dbReference>
<dbReference type="OrthoDB" id="72053at2759"/>
<feature type="compositionally biased region" description="Acidic residues" evidence="8">
    <location>
        <begin position="27"/>
        <end position="47"/>
    </location>
</feature>
<dbReference type="PROSITE" id="PS00194">
    <property type="entry name" value="THIOREDOXIN_1"/>
    <property type="match status" value="2"/>
</dbReference>
<proteinExistence type="inferred from homology"/>
<evidence type="ECO:0000256" key="9">
    <source>
        <dbReference type="SAM" id="SignalP"/>
    </source>
</evidence>
<dbReference type="PRINTS" id="PR00421">
    <property type="entry name" value="THIOREDOXIN"/>
</dbReference>
<dbReference type="InterPro" id="IPR036249">
    <property type="entry name" value="Thioredoxin-like_sf"/>
</dbReference>
<evidence type="ECO:0000256" key="6">
    <source>
        <dbReference type="ARBA" id="ARBA00023284"/>
    </source>
</evidence>
<dbReference type="CDD" id="cd02961">
    <property type="entry name" value="PDI_a_family"/>
    <property type="match status" value="1"/>
</dbReference>
<dbReference type="NCBIfam" id="TIGR01126">
    <property type="entry name" value="pdi_dom"/>
    <property type="match status" value="1"/>
</dbReference>
<evidence type="ECO:0000256" key="3">
    <source>
        <dbReference type="ARBA" id="ARBA00022737"/>
    </source>
</evidence>
<dbReference type="CDD" id="cd02995">
    <property type="entry name" value="PDI_a_PDI_a'_C"/>
    <property type="match status" value="1"/>
</dbReference>
<dbReference type="OMA" id="HEAANQY"/>
<evidence type="ECO:0000259" key="10">
    <source>
        <dbReference type="PROSITE" id="PS51352"/>
    </source>
</evidence>
<dbReference type="InterPro" id="IPR013766">
    <property type="entry name" value="Thioredoxin_domain"/>
</dbReference>
<reference evidence="11" key="1">
    <citation type="submission" date="2021-02" db="EMBL/GenBank/DDBJ databases">
        <authorList>
            <person name="Dougan E. K."/>
            <person name="Rhodes N."/>
            <person name="Thang M."/>
            <person name="Chan C."/>
        </authorList>
    </citation>
    <scope>NUCLEOTIDE SEQUENCE</scope>
</reference>
<feature type="domain" description="Thioredoxin" evidence="10">
    <location>
        <begin position="395"/>
        <end position="522"/>
    </location>
</feature>
<evidence type="ECO:0000313" key="11">
    <source>
        <dbReference type="EMBL" id="CAE8634503.1"/>
    </source>
</evidence>
<keyword evidence="5" id="KW-0413">Isomerase</keyword>
<keyword evidence="12" id="KW-1185">Reference proteome</keyword>
<evidence type="ECO:0000256" key="1">
    <source>
        <dbReference type="ARBA" id="ARBA00006347"/>
    </source>
</evidence>
<dbReference type="GO" id="GO:0003756">
    <property type="term" value="F:protein disulfide isomerase activity"/>
    <property type="evidence" value="ECO:0007669"/>
    <property type="project" value="InterPro"/>
</dbReference>
<feature type="domain" description="Thioredoxin" evidence="10">
    <location>
        <begin position="20"/>
        <end position="176"/>
    </location>
</feature>
<dbReference type="PANTHER" id="PTHR18929">
    <property type="entry name" value="PROTEIN DISULFIDE ISOMERASE"/>
    <property type="match status" value="1"/>
</dbReference>
<evidence type="ECO:0000256" key="2">
    <source>
        <dbReference type="ARBA" id="ARBA00022729"/>
    </source>
</evidence>
<accession>A0A813H8U3</accession>
<evidence type="ECO:0000256" key="7">
    <source>
        <dbReference type="RuleBase" id="RU004208"/>
    </source>
</evidence>
<dbReference type="FunFam" id="3.40.30.10:FF:000107">
    <property type="entry name" value="Protein disulfide-isomerase 5-2"/>
    <property type="match status" value="1"/>
</dbReference>